<dbReference type="GO" id="GO:0016779">
    <property type="term" value="F:nucleotidyltransferase activity"/>
    <property type="evidence" value="ECO:0007669"/>
    <property type="project" value="UniProtKB-KW"/>
</dbReference>
<dbReference type="InterPro" id="IPR050065">
    <property type="entry name" value="GlmU-like"/>
</dbReference>
<sequence>MKAVILAAGVSRRLYPVTYEIPKCLITVGHQTILDRQINAIKSVGITHIIMVVGYYRESIMDHVKTQFPNMSFEFVINHHYFETNTGYSLRLCNASINNEPFLLMNADVLYPEEVLNRIINSDYDTILAVEIKPCGREEVKVIEGENNRLVAIGKELIEDNSLGEFIGVAKFSAEFSAAFAKSLDHLISSGGTADYFEAAISPLMSEHKVYHEDVSDLPCIEIDFIEDLEKARELVQSDWFN</sequence>
<evidence type="ECO:0000256" key="2">
    <source>
        <dbReference type="ARBA" id="ARBA00022695"/>
    </source>
</evidence>
<dbReference type="Gene3D" id="3.90.550.10">
    <property type="entry name" value="Spore Coat Polysaccharide Biosynthesis Protein SpsA, Chain A"/>
    <property type="match status" value="1"/>
</dbReference>
<organism evidence="4">
    <name type="scientific">marine metagenome</name>
    <dbReference type="NCBI Taxonomy" id="408172"/>
    <lineage>
        <taxon>unclassified sequences</taxon>
        <taxon>metagenomes</taxon>
        <taxon>ecological metagenomes</taxon>
    </lineage>
</organism>
<dbReference type="PANTHER" id="PTHR43584:SF5">
    <property type="entry name" value="PROTEIN LICC"/>
    <property type="match status" value="1"/>
</dbReference>
<dbReference type="EMBL" id="UINC01024249">
    <property type="protein sequence ID" value="SVA97524.1"/>
    <property type="molecule type" value="Genomic_DNA"/>
</dbReference>
<evidence type="ECO:0000259" key="3">
    <source>
        <dbReference type="Pfam" id="PF00483"/>
    </source>
</evidence>
<keyword evidence="1" id="KW-0808">Transferase</keyword>
<reference evidence="4" key="1">
    <citation type="submission" date="2018-05" db="EMBL/GenBank/DDBJ databases">
        <authorList>
            <person name="Lanie J.A."/>
            <person name="Ng W.-L."/>
            <person name="Kazmierczak K.M."/>
            <person name="Andrzejewski T.M."/>
            <person name="Davidsen T.M."/>
            <person name="Wayne K.J."/>
            <person name="Tettelin H."/>
            <person name="Glass J.I."/>
            <person name="Rusch D."/>
            <person name="Podicherti R."/>
            <person name="Tsui H.-C.T."/>
            <person name="Winkler M.E."/>
        </authorList>
    </citation>
    <scope>NUCLEOTIDE SEQUENCE</scope>
</reference>
<accession>A0A382A7Y2</accession>
<feature type="domain" description="Nucleotidyl transferase" evidence="3">
    <location>
        <begin position="2"/>
        <end position="117"/>
    </location>
</feature>
<evidence type="ECO:0000313" key="4">
    <source>
        <dbReference type="EMBL" id="SVA97524.1"/>
    </source>
</evidence>
<gene>
    <name evidence="4" type="ORF">METZ01_LOCUS150378</name>
</gene>
<dbReference type="Pfam" id="PF00483">
    <property type="entry name" value="NTP_transferase"/>
    <property type="match status" value="1"/>
</dbReference>
<proteinExistence type="predicted"/>
<dbReference type="InterPro" id="IPR029044">
    <property type="entry name" value="Nucleotide-diphossugar_trans"/>
</dbReference>
<name>A0A382A7Y2_9ZZZZ</name>
<dbReference type="AlphaFoldDB" id="A0A382A7Y2"/>
<dbReference type="CDD" id="cd02523">
    <property type="entry name" value="PC_cytidylyltransferase"/>
    <property type="match status" value="1"/>
</dbReference>
<protein>
    <recommendedName>
        <fullName evidence="3">Nucleotidyl transferase domain-containing protein</fullName>
    </recommendedName>
</protein>
<dbReference type="SUPFAM" id="SSF53448">
    <property type="entry name" value="Nucleotide-diphospho-sugar transferases"/>
    <property type="match status" value="1"/>
</dbReference>
<dbReference type="InterPro" id="IPR005835">
    <property type="entry name" value="NTP_transferase_dom"/>
</dbReference>
<keyword evidence="2" id="KW-0548">Nucleotidyltransferase</keyword>
<evidence type="ECO:0000256" key="1">
    <source>
        <dbReference type="ARBA" id="ARBA00022679"/>
    </source>
</evidence>
<dbReference type="PANTHER" id="PTHR43584">
    <property type="entry name" value="NUCLEOTIDYL TRANSFERASE"/>
    <property type="match status" value="1"/>
</dbReference>